<dbReference type="Pfam" id="PF17034">
    <property type="entry name" value="zinc_ribbon_16"/>
    <property type="match status" value="1"/>
</dbReference>
<dbReference type="InterPro" id="IPR037593">
    <property type="entry name" value="MIOS/Sea4"/>
</dbReference>
<dbReference type="InterPro" id="IPR049092">
    <property type="entry name" value="MIOS_a-sol"/>
</dbReference>
<feature type="domain" description="GATOR2 complex protein MIO zinc-ribbon like" evidence="5">
    <location>
        <begin position="1067"/>
        <end position="1157"/>
    </location>
</feature>
<dbReference type="STRING" id="154538.A0A1M2VHC8"/>
<dbReference type="GO" id="GO:0005737">
    <property type="term" value="C:cytoplasm"/>
    <property type="evidence" value="ECO:0007669"/>
    <property type="project" value="TreeGrafter"/>
</dbReference>
<proteinExistence type="inferred from homology"/>
<feature type="region of interest" description="Disordered" evidence="4">
    <location>
        <begin position="463"/>
        <end position="599"/>
    </location>
</feature>
<evidence type="ECO:0000259" key="6">
    <source>
        <dbReference type="Pfam" id="PF21719"/>
    </source>
</evidence>
<feature type="compositionally biased region" description="Polar residues" evidence="4">
    <location>
        <begin position="286"/>
        <end position="306"/>
    </location>
</feature>
<dbReference type="PANTHER" id="PTHR16453">
    <property type="entry name" value="WD40 DOMAIN-CONTAINING PROTEIN MIO FAMILY MEMBER"/>
    <property type="match status" value="1"/>
</dbReference>
<evidence type="ECO:0000256" key="4">
    <source>
        <dbReference type="SAM" id="MobiDB-lite"/>
    </source>
</evidence>
<dbReference type="Pfam" id="PF21719">
    <property type="entry name" value="MIOS_a-sol"/>
    <property type="match status" value="1"/>
</dbReference>
<feature type="region of interest" description="Disordered" evidence="4">
    <location>
        <begin position="269"/>
        <end position="306"/>
    </location>
</feature>
<reference evidence="7 8" key="1">
    <citation type="submission" date="2016-10" db="EMBL/GenBank/DDBJ databases">
        <title>Genome sequence of the basidiomycete white-rot fungus Trametes pubescens.</title>
        <authorList>
            <person name="Makela M.R."/>
            <person name="Granchi Z."/>
            <person name="Peng M."/>
            <person name="De Vries R.P."/>
            <person name="Grigoriev I."/>
            <person name="Riley R."/>
            <person name="Hilden K."/>
        </authorList>
    </citation>
    <scope>NUCLEOTIDE SEQUENCE [LARGE SCALE GENOMIC DNA]</scope>
    <source>
        <strain evidence="7 8">FBCC735</strain>
    </source>
</reference>
<dbReference type="EMBL" id="MNAD01001233">
    <property type="protein sequence ID" value="OJT06992.1"/>
    <property type="molecule type" value="Genomic_DNA"/>
</dbReference>
<comment type="similarity">
    <text evidence="1">Belongs to the WD repeat mio family.</text>
</comment>
<dbReference type="InterPro" id="IPR036322">
    <property type="entry name" value="WD40_repeat_dom_sf"/>
</dbReference>
<sequence>MVAQTDKRLLWHPRGQNKFVVGGSTQITLYEWLPQSSQIKQVASQLELNTMKCFAWSPDPVLDDLVAVGFSNGRVDLLRLEASKHARSGVLSNGPAVSLPARNTRACNALAFSSVDPSYLAVGLDKVRNDPSLLIWDIQSASPMLSLNTASPMEPISRPLPYLPRADTGTRASDSRIIQQHAPVENVSTLAWLPRSSHLLLAGVSHRWLQLFDLRNPASGPTKAASKVQGIATDPFDEHRVACFGDAIVSIWDTRRFTQPVLTFTAKDASADGANGTPVGNAGSRGKSNTTASPTTHLTHVEFSSTRRGTLATLERDADYVRFWDVVQARFAEPAPETSRSRDSSQSGGKAVRSSWVKSWSTAGSSPSQASQPPPPAPSNEFAQYNLILADTRRTKTFARPFASFALVPSSKSHPLTSNVMLVNKDGDLELYAVHDTPVHPAWSARGDLALGVGCSYTVIPGITDTTSPPEPWEILAYPSRPGSHAQSLERPDFGVSSFGGRRSRMQSESPSHSVPPPTFGRGDEEGFPALSPPPTKPVADEPPSRSGRRRTHSPSVLKQLHFEHAGTGKTRYAYSSQGKKHRGDQDVQPVHFNSSMQTPRTVTLALDDGDVRPKPTRKSAPLKALQHVVETDISMVMRQRAIRGYGLVYPLHNSAVARDTSSDGYALSELWLWVHHAQRLLSSPSPMIEGYNFAYQGLLGIWEGFRPTRLHPPSNQPTPRMPRSAFFDGPAPSPKLTALSLDVPHRSTSKQSGRKRSRPPAAALPDDFAAAIEELNARSGNSESVAAWKPSVSTAHLAQRRFALQLCAWSLAPDELARAIKRWEKENRHSQAACWLVFTEQSKQAVELLMRSKDESHHMMSGMVAALTSGGSRNPELVQHCERLIVRLQDPYLRALLTHLTVRDWAEVIEEDSLPLRERLAIALQFLDDKEVSAYLRRVSDRCIHDGDIDGIFVTGLTNSGMDLLQAYLDLSGDVQTAALLSVLPPSRAQDARAARWLNSYRDLLDGWRLFHHRCQIDIDRGQILKEAVENAEIRALEWAPRQLLLRCNYCGKPMDPPFPADGHLRATQCPHCSRPLPRCSVCLMTLSLTPDASRGGNALAAIPNETIEDALVFCQTCRHGGHASHLMEWFYSEGGAATRAHGTCPIAGCECRCSEEM</sequence>
<dbReference type="OMA" id="YWIASYL"/>
<dbReference type="AlphaFoldDB" id="A0A1M2VHC8"/>
<evidence type="ECO:0000313" key="7">
    <source>
        <dbReference type="EMBL" id="OJT06992.1"/>
    </source>
</evidence>
<protein>
    <submittedName>
        <fullName evidence="7">SEH-associated protein 4</fullName>
    </submittedName>
</protein>
<dbReference type="Pfam" id="PF21720">
    <property type="entry name" value="MIOS_WD40"/>
    <property type="match status" value="1"/>
</dbReference>
<feature type="domain" description="MIOS-like alpha-solenoid" evidence="6">
    <location>
        <begin position="793"/>
        <end position="927"/>
    </location>
</feature>
<comment type="caution">
    <text evidence="7">The sequence shown here is derived from an EMBL/GenBank/DDBJ whole genome shotgun (WGS) entry which is preliminary data.</text>
</comment>
<dbReference type="Gene3D" id="2.130.10.10">
    <property type="entry name" value="YVTN repeat-like/Quinoprotein amine dehydrogenase"/>
    <property type="match status" value="1"/>
</dbReference>
<keyword evidence="8" id="KW-1185">Reference proteome</keyword>
<feature type="region of interest" description="Disordered" evidence="4">
    <location>
        <begin position="334"/>
        <end position="381"/>
    </location>
</feature>
<evidence type="ECO:0000259" key="5">
    <source>
        <dbReference type="Pfam" id="PF17034"/>
    </source>
</evidence>
<evidence type="ECO:0000256" key="2">
    <source>
        <dbReference type="ARBA" id="ARBA00022574"/>
    </source>
</evidence>
<dbReference type="Proteomes" id="UP000184267">
    <property type="component" value="Unassembled WGS sequence"/>
</dbReference>
<dbReference type="InterPro" id="IPR031488">
    <property type="entry name" value="Zn_ribbon_mio"/>
</dbReference>
<evidence type="ECO:0000313" key="8">
    <source>
        <dbReference type="Proteomes" id="UP000184267"/>
    </source>
</evidence>
<dbReference type="CDD" id="cd16691">
    <property type="entry name" value="mRING-H2-C3H3C2_Mio"/>
    <property type="match status" value="1"/>
</dbReference>
<dbReference type="PANTHER" id="PTHR16453:SF9">
    <property type="entry name" value="GATOR COMPLEX PROTEIN MIOS"/>
    <property type="match status" value="1"/>
</dbReference>
<dbReference type="GO" id="GO:1904263">
    <property type="term" value="P:positive regulation of TORC1 signaling"/>
    <property type="evidence" value="ECO:0007669"/>
    <property type="project" value="TreeGrafter"/>
</dbReference>
<dbReference type="InterPro" id="IPR015943">
    <property type="entry name" value="WD40/YVTN_repeat-like_dom_sf"/>
</dbReference>
<feature type="region of interest" description="Disordered" evidence="4">
    <location>
        <begin position="738"/>
        <end position="763"/>
    </location>
</feature>
<evidence type="ECO:0000256" key="3">
    <source>
        <dbReference type="ARBA" id="ARBA00022737"/>
    </source>
</evidence>
<keyword evidence="2" id="KW-0853">WD repeat</keyword>
<name>A0A1M2VHC8_TRAPU</name>
<gene>
    <name evidence="7" type="ORF">TRAPUB_2193</name>
</gene>
<evidence type="ECO:0000256" key="1">
    <source>
        <dbReference type="ARBA" id="ARBA00009713"/>
    </source>
</evidence>
<dbReference type="SUPFAM" id="SSF50978">
    <property type="entry name" value="WD40 repeat-like"/>
    <property type="match status" value="1"/>
</dbReference>
<organism evidence="7 8">
    <name type="scientific">Trametes pubescens</name>
    <name type="common">White-rot fungus</name>
    <dbReference type="NCBI Taxonomy" id="154538"/>
    <lineage>
        <taxon>Eukaryota</taxon>
        <taxon>Fungi</taxon>
        <taxon>Dikarya</taxon>
        <taxon>Basidiomycota</taxon>
        <taxon>Agaricomycotina</taxon>
        <taxon>Agaricomycetes</taxon>
        <taxon>Polyporales</taxon>
        <taxon>Polyporaceae</taxon>
        <taxon>Trametes</taxon>
    </lineage>
</organism>
<dbReference type="OrthoDB" id="341486at2759"/>
<keyword evidence="3" id="KW-0677">Repeat</keyword>
<accession>A0A1M2VHC8</accession>